<evidence type="ECO:0000256" key="1">
    <source>
        <dbReference type="SAM" id="Phobius"/>
    </source>
</evidence>
<evidence type="ECO:0000313" key="2">
    <source>
        <dbReference type="EMBL" id="MBL4927308.1"/>
    </source>
</evidence>
<evidence type="ECO:0008006" key="4">
    <source>
        <dbReference type="Google" id="ProtNLM"/>
    </source>
</evidence>
<keyword evidence="1" id="KW-0812">Transmembrane</keyword>
<dbReference type="AlphaFoldDB" id="A0A8J7MRZ5"/>
<keyword evidence="1" id="KW-1133">Transmembrane helix</keyword>
<dbReference type="SUPFAM" id="SSF81442">
    <property type="entry name" value="Cytochrome c oxidase subunit I-like"/>
    <property type="match status" value="1"/>
</dbReference>
<feature type="transmembrane region" description="Helical" evidence="1">
    <location>
        <begin position="38"/>
        <end position="58"/>
    </location>
</feature>
<accession>A0A8J7MRZ5</accession>
<protein>
    <recommendedName>
        <fullName evidence="4">Cytochrome-c oxidase</fullName>
    </recommendedName>
</protein>
<feature type="transmembrane region" description="Helical" evidence="1">
    <location>
        <begin position="7"/>
        <end position="26"/>
    </location>
</feature>
<feature type="transmembrane region" description="Helical" evidence="1">
    <location>
        <begin position="97"/>
        <end position="121"/>
    </location>
</feature>
<dbReference type="EMBL" id="JAESVP010000002">
    <property type="protein sequence ID" value="MBL4927308.1"/>
    <property type="molecule type" value="Genomic_DNA"/>
</dbReference>
<comment type="caution">
    <text evidence="2">The sequence shown here is derived from an EMBL/GenBank/DDBJ whole genome shotgun (WGS) entry which is preliminary data.</text>
</comment>
<dbReference type="InterPro" id="IPR036927">
    <property type="entry name" value="Cyt_c_oxase-like_su1_sf"/>
</dbReference>
<proteinExistence type="predicted"/>
<organism evidence="2 3">
    <name type="scientific">Fuscibacter oryzae</name>
    <dbReference type="NCBI Taxonomy" id="2803939"/>
    <lineage>
        <taxon>Bacteria</taxon>
        <taxon>Pseudomonadati</taxon>
        <taxon>Pseudomonadota</taxon>
        <taxon>Alphaproteobacteria</taxon>
        <taxon>Rhodobacterales</taxon>
        <taxon>Paracoccaceae</taxon>
        <taxon>Fuscibacter</taxon>
    </lineage>
</organism>
<reference evidence="2" key="1">
    <citation type="submission" date="2021-01" db="EMBL/GenBank/DDBJ databases">
        <title>Genome seq and assembly of Tabrizicola sp. KVB23.</title>
        <authorList>
            <person name="Chhetri G."/>
        </authorList>
    </citation>
    <scope>NUCLEOTIDE SEQUENCE</scope>
    <source>
        <strain evidence="2">KVB23</strain>
    </source>
</reference>
<keyword evidence="3" id="KW-1185">Reference proteome</keyword>
<name>A0A8J7MRZ5_9RHOB</name>
<feature type="transmembrane region" description="Helical" evidence="1">
    <location>
        <begin position="70"/>
        <end position="91"/>
    </location>
</feature>
<dbReference type="RefSeq" id="WP_202658451.1">
    <property type="nucleotide sequence ID" value="NZ_JAESVP010000002.1"/>
</dbReference>
<sequence>MNISRGFLVIGSLYLLVGIGLGMHMGASGDHTLAPVHAHINLLGFAVMSIFGLAYRLIPGLAEGWMPKAHFWLHQIGALILLIGLTLLMLGKVEEASIGPILGIFELFILAGTILWTVNLWKRTA</sequence>
<gene>
    <name evidence="2" type="ORF">JI744_04240</name>
</gene>
<evidence type="ECO:0000313" key="3">
    <source>
        <dbReference type="Proteomes" id="UP000619033"/>
    </source>
</evidence>
<keyword evidence="1" id="KW-0472">Membrane</keyword>
<dbReference type="Proteomes" id="UP000619033">
    <property type="component" value="Unassembled WGS sequence"/>
</dbReference>
<dbReference type="Gene3D" id="1.20.210.10">
    <property type="entry name" value="Cytochrome c oxidase-like, subunit I domain"/>
    <property type="match status" value="1"/>
</dbReference>